<evidence type="ECO:0000256" key="1">
    <source>
        <dbReference type="SAM" id="Phobius"/>
    </source>
</evidence>
<name>A0A1M5CQ33_VIBGA</name>
<dbReference type="PIRSF" id="PIRSF004923">
    <property type="entry name" value="RseC"/>
    <property type="match status" value="1"/>
</dbReference>
<keyword evidence="1" id="KW-1133">Transmembrane helix</keyword>
<proteinExistence type="predicted"/>
<dbReference type="RefSeq" id="WP_072960214.1">
    <property type="nucleotide sequence ID" value="NZ_FQUH01000012.1"/>
</dbReference>
<evidence type="ECO:0000313" key="2">
    <source>
        <dbReference type="EMBL" id="SHF56839.1"/>
    </source>
</evidence>
<accession>A0A1M5CQ33</accession>
<dbReference type="InterPro" id="IPR026268">
    <property type="entry name" value="RseC"/>
</dbReference>
<sequence>MMTALATVAQVHENAGDYQVELSCQQQTSCSHCESSSSCGTGMVSKAIGKKVLTWQLHTSQQVKAGQVVEIGFPEKSLLQSAAIVYLFPLFMMILGGGIGQLWLAPLLGGGEPWVIACTILFTAGGVWIAKILARRMEKLSLEEVVLLRVLGEPIVSHDVST</sequence>
<protein>
    <submittedName>
        <fullName evidence="2">Positive regulator of sigma(E), RseC/MucC</fullName>
    </submittedName>
</protein>
<keyword evidence="1" id="KW-0472">Membrane</keyword>
<organism evidence="2 3">
    <name type="scientific">Vibrio gazogenes DSM 21264 = NBRC 103151</name>
    <dbReference type="NCBI Taxonomy" id="1123492"/>
    <lineage>
        <taxon>Bacteria</taxon>
        <taxon>Pseudomonadati</taxon>
        <taxon>Pseudomonadota</taxon>
        <taxon>Gammaproteobacteria</taxon>
        <taxon>Vibrionales</taxon>
        <taxon>Vibrionaceae</taxon>
        <taxon>Vibrio</taxon>
    </lineage>
</organism>
<gene>
    <name evidence="2" type="ORF">SAMN02745781_02646</name>
</gene>
<reference evidence="3" key="1">
    <citation type="submission" date="2016-11" db="EMBL/GenBank/DDBJ databases">
        <authorList>
            <person name="Varghese N."/>
            <person name="Submissions S."/>
        </authorList>
    </citation>
    <scope>NUCLEOTIDE SEQUENCE [LARGE SCALE GENOMIC DNA]</scope>
    <source>
        <strain evidence="3">DSM 21264</strain>
    </source>
</reference>
<dbReference type="AlphaFoldDB" id="A0A1M5CQ33"/>
<dbReference type="PANTHER" id="PTHR35867">
    <property type="entry name" value="PROTEIN RSEC"/>
    <property type="match status" value="1"/>
</dbReference>
<keyword evidence="1" id="KW-0812">Transmembrane</keyword>
<dbReference type="EMBL" id="FQUH01000012">
    <property type="protein sequence ID" value="SHF56839.1"/>
    <property type="molecule type" value="Genomic_DNA"/>
</dbReference>
<dbReference type="InterPro" id="IPR007359">
    <property type="entry name" value="SigmaE_reg_RseC_MucC"/>
</dbReference>
<keyword evidence="3" id="KW-1185">Reference proteome</keyword>
<feature type="transmembrane region" description="Helical" evidence="1">
    <location>
        <begin position="83"/>
        <end position="108"/>
    </location>
</feature>
<evidence type="ECO:0000313" key="3">
    <source>
        <dbReference type="Proteomes" id="UP000184159"/>
    </source>
</evidence>
<dbReference type="Pfam" id="PF04246">
    <property type="entry name" value="RseC_MucC"/>
    <property type="match status" value="1"/>
</dbReference>
<dbReference type="Proteomes" id="UP000184159">
    <property type="component" value="Unassembled WGS sequence"/>
</dbReference>
<feature type="transmembrane region" description="Helical" evidence="1">
    <location>
        <begin position="114"/>
        <end position="134"/>
    </location>
</feature>
<dbReference type="PANTHER" id="PTHR35867:SF1">
    <property type="entry name" value="PROTEIN RSEC"/>
    <property type="match status" value="1"/>
</dbReference>